<feature type="transmembrane region" description="Helical" evidence="7">
    <location>
        <begin position="110"/>
        <end position="132"/>
    </location>
</feature>
<proteinExistence type="inferred from homology"/>
<dbReference type="Gene3D" id="1.20.58.1610">
    <property type="entry name" value="NADH:ubiquinone/plastoquinone oxidoreductase, chain 3"/>
    <property type="match status" value="1"/>
</dbReference>
<evidence type="ECO:0000256" key="7">
    <source>
        <dbReference type="SAM" id="Phobius"/>
    </source>
</evidence>
<evidence type="ECO:0000256" key="4">
    <source>
        <dbReference type="ARBA" id="ARBA00022692"/>
    </source>
</evidence>
<dbReference type="InterPro" id="IPR000440">
    <property type="entry name" value="NADH_UbQ/plastoQ_OxRdtase_su3"/>
</dbReference>
<gene>
    <name evidence="8" type="ORF">METZ01_LOCUS377129</name>
</gene>
<dbReference type="EMBL" id="UINC01138377">
    <property type="protein sequence ID" value="SVD24275.1"/>
    <property type="molecule type" value="Genomic_DNA"/>
</dbReference>
<protein>
    <recommendedName>
        <fullName evidence="9">NADH:ubiquinone oxidoreductase subunit 3 (Chain A)</fullName>
    </recommendedName>
</protein>
<sequence>MQVIALHAIVVNLRGGFVMAEGYALNYIAVVLAAVVGLLAMGGMLIGSFALAPKRQSEAKELPFECGIPPMPFSWSQIHIRYYIFAILFLLFDVEAVFLLPWILTFLTGATWVFYEMILFIGVLLFGVLYGWRKGVLTWR</sequence>
<organism evidence="8">
    <name type="scientific">marine metagenome</name>
    <dbReference type="NCBI Taxonomy" id="408172"/>
    <lineage>
        <taxon>unclassified sequences</taxon>
        <taxon>metagenomes</taxon>
        <taxon>ecological metagenomes</taxon>
    </lineage>
</organism>
<evidence type="ECO:0000313" key="8">
    <source>
        <dbReference type="EMBL" id="SVD24275.1"/>
    </source>
</evidence>
<name>A0A382TRA1_9ZZZZ</name>
<dbReference type="GO" id="GO:0008137">
    <property type="term" value="F:NADH dehydrogenase (ubiquinone) activity"/>
    <property type="evidence" value="ECO:0007669"/>
    <property type="project" value="InterPro"/>
</dbReference>
<evidence type="ECO:0000256" key="5">
    <source>
        <dbReference type="ARBA" id="ARBA00022989"/>
    </source>
</evidence>
<keyword evidence="3" id="KW-0813">Transport</keyword>
<dbReference type="Pfam" id="PF00507">
    <property type="entry name" value="Oxidored_q4"/>
    <property type="match status" value="1"/>
</dbReference>
<reference evidence="8" key="1">
    <citation type="submission" date="2018-05" db="EMBL/GenBank/DDBJ databases">
        <authorList>
            <person name="Lanie J.A."/>
            <person name="Ng W.-L."/>
            <person name="Kazmierczak K.M."/>
            <person name="Andrzejewski T.M."/>
            <person name="Davidsen T.M."/>
            <person name="Wayne K.J."/>
            <person name="Tettelin H."/>
            <person name="Glass J.I."/>
            <person name="Rusch D."/>
            <person name="Podicherti R."/>
            <person name="Tsui H.-C.T."/>
            <person name="Winkler M.E."/>
        </authorList>
    </citation>
    <scope>NUCLEOTIDE SEQUENCE</scope>
</reference>
<evidence type="ECO:0000256" key="2">
    <source>
        <dbReference type="ARBA" id="ARBA00008472"/>
    </source>
</evidence>
<keyword evidence="6 7" id="KW-0472">Membrane</keyword>
<keyword evidence="5 7" id="KW-1133">Transmembrane helix</keyword>
<dbReference type="GO" id="GO:0030964">
    <property type="term" value="C:NADH dehydrogenase complex"/>
    <property type="evidence" value="ECO:0007669"/>
    <property type="project" value="TreeGrafter"/>
</dbReference>
<feature type="transmembrane region" description="Helical" evidence="7">
    <location>
        <begin position="30"/>
        <end position="52"/>
    </location>
</feature>
<evidence type="ECO:0000256" key="1">
    <source>
        <dbReference type="ARBA" id="ARBA00004370"/>
    </source>
</evidence>
<accession>A0A382TRA1</accession>
<feature type="transmembrane region" description="Helical" evidence="7">
    <location>
        <begin position="82"/>
        <end position="104"/>
    </location>
</feature>
<dbReference type="PANTHER" id="PTHR11058:SF9">
    <property type="entry name" value="NADH-UBIQUINONE OXIDOREDUCTASE CHAIN 3"/>
    <property type="match status" value="1"/>
</dbReference>
<comment type="similarity">
    <text evidence="2">Belongs to the complex I subunit 3 family.</text>
</comment>
<evidence type="ECO:0000256" key="3">
    <source>
        <dbReference type="ARBA" id="ARBA00022448"/>
    </source>
</evidence>
<comment type="subcellular location">
    <subcellularLocation>
        <location evidence="1">Membrane</location>
    </subcellularLocation>
</comment>
<evidence type="ECO:0008006" key="9">
    <source>
        <dbReference type="Google" id="ProtNLM"/>
    </source>
</evidence>
<evidence type="ECO:0000256" key="6">
    <source>
        <dbReference type="ARBA" id="ARBA00023136"/>
    </source>
</evidence>
<dbReference type="AlphaFoldDB" id="A0A382TRA1"/>
<dbReference type="InterPro" id="IPR038430">
    <property type="entry name" value="NDAH_ubi_oxred_su3_sf"/>
</dbReference>
<keyword evidence="4 7" id="KW-0812">Transmembrane</keyword>
<dbReference type="PANTHER" id="PTHR11058">
    <property type="entry name" value="NADH-UBIQUINONE OXIDOREDUCTASE CHAIN 3"/>
    <property type="match status" value="1"/>
</dbReference>